<evidence type="ECO:0000313" key="3">
    <source>
        <dbReference type="Proteomes" id="UP001232156"/>
    </source>
</evidence>
<name>A0ABU1D5Q4_9BURK</name>
<dbReference type="Pfam" id="PF05239">
    <property type="entry name" value="PRC"/>
    <property type="match status" value="2"/>
</dbReference>
<feature type="domain" description="PRC-barrel" evidence="1">
    <location>
        <begin position="5"/>
        <end position="75"/>
    </location>
</feature>
<protein>
    <submittedName>
        <fullName evidence="2">PRC-barrel domain-containing protein</fullName>
    </submittedName>
</protein>
<dbReference type="EMBL" id="JAUZQE010000012">
    <property type="protein sequence ID" value="MDR4125741.1"/>
    <property type="molecule type" value="Genomic_DNA"/>
</dbReference>
<dbReference type="InterPro" id="IPR027275">
    <property type="entry name" value="PRC-brl_dom"/>
</dbReference>
<organism evidence="2 3">
    <name type="scientific">Yanghanlia caeni</name>
    <dbReference type="NCBI Taxonomy" id="3064283"/>
    <lineage>
        <taxon>Bacteria</taxon>
        <taxon>Pseudomonadati</taxon>
        <taxon>Pseudomonadota</taxon>
        <taxon>Betaproteobacteria</taxon>
        <taxon>Burkholderiales</taxon>
        <taxon>Alcaligenaceae</taxon>
        <taxon>Yanghanlia</taxon>
    </lineage>
</organism>
<proteinExistence type="predicted"/>
<dbReference type="InterPro" id="IPR011033">
    <property type="entry name" value="PRC_barrel-like_sf"/>
</dbReference>
<dbReference type="Proteomes" id="UP001232156">
    <property type="component" value="Unassembled WGS sequence"/>
</dbReference>
<evidence type="ECO:0000313" key="2">
    <source>
        <dbReference type="EMBL" id="MDR4125741.1"/>
    </source>
</evidence>
<accession>A0ABU1D5Q4</accession>
<dbReference type="InterPro" id="IPR014747">
    <property type="entry name" value="Bac_photo_RC_H_C"/>
</dbReference>
<reference evidence="2 3" key="1">
    <citation type="submission" date="2023-08" db="EMBL/GenBank/DDBJ databases">
        <title>Alcaligenaceae gen. nov., a novel taxon isolated from the sludge of Yixing Pesticide Factory.</title>
        <authorList>
            <person name="Ruan L."/>
        </authorList>
    </citation>
    <scope>NUCLEOTIDE SEQUENCE [LARGE SCALE GENOMIC DNA]</scope>
    <source>
        <strain evidence="2 3">LG-2</strain>
    </source>
</reference>
<keyword evidence="3" id="KW-1185">Reference proteome</keyword>
<sequence>MLRKVTDLYGYTLQATDGELGKVKDVFFDDEKWTIRYLVVETGSWLNSRQVLISPYSIAGIDEVDEAISVRLTQEQVKNSPDIDTHQPVSRQMEGDFSRYYGLGNYWLGPELWGAGTYPIIRSPDEAGAGHVPGRAEELLQQTSANPEDFHLRSADNVKGHHIQGTDDEIGHVEDFVFDDETWALRYFIVDTRNWWPGGRKVLLATHWIDRIDWAGSLVHVNLTHEQIQNSPEYDPDQPLSRDIEARLHAHYGMRNYWE</sequence>
<gene>
    <name evidence="2" type="ORF">Q8947_07050</name>
</gene>
<dbReference type="SUPFAM" id="SSF50346">
    <property type="entry name" value="PRC-barrel domain"/>
    <property type="match status" value="2"/>
</dbReference>
<evidence type="ECO:0000259" key="1">
    <source>
        <dbReference type="Pfam" id="PF05239"/>
    </source>
</evidence>
<feature type="domain" description="PRC-barrel" evidence="1">
    <location>
        <begin position="156"/>
        <end position="210"/>
    </location>
</feature>
<dbReference type="Gene3D" id="3.90.50.10">
    <property type="entry name" value="Photosynthetic Reaction Center, subunit H, domain 2"/>
    <property type="match status" value="2"/>
</dbReference>
<comment type="caution">
    <text evidence="2">The sequence shown here is derived from an EMBL/GenBank/DDBJ whole genome shotgun (WGS) entry which is preliminary data.</text>
</comment>
<dbReference type="RefSeq" id="WP_347286874.1">
    <property type="nucleotide sequence ID" value="NZ_JAUZQE010000012.1"/>
</dbReference>